<evidence type="ECO:0000313" key="2">
    <source>
        <dbReference type="Proteomes" id="UP001362999"/>
    </source>
</evidence>
<gene>
    <name evidence="1" type="ORF">R3P38DRAFT_2793884</name>
</gene>
<proteinExistence type="predicted"/>
<accession>A0AAW0ABS9</accession>
<dbReference type="EMBL" id="JAWWNJ010000076">
    <property type="protein sequence ID" value="KAK7006118.1"/>
    <property type="molecule type" value="Genomic_DNA"/>
</dbReference>
<protein>
    <submittedName>
        <fullName evidence="1">Uncharacterized protein</fullName>
    </submittedName>
</protein>
<name>A0AAW0ABS9_9AGAR</name>
<sequence>MVCLLYGIPLLLTHVDISIQDSPDFYKRTLPPSAPAIAATAARITHRNVLFAVRCNASNSTITCFKKAWKELLRYLDVNVHHCISMTLNLPRKVGEVERAEILTGGKSYLRRAIA</sequence>
<reference evidence="1 2" key="1">
    <citation type="journal article" date="2024" name="J Genomics">
        <title>Draft genome sequencing and assembly of Favolaschia claudopus CIRM-BRFM 2984 isolated from oak limbs.</title>
        <authorList>
            <person name="Navarro D."/>
            <person name="Drula E."/>
            <person name="Chaduli D."/>
            <person name="Cazenave R."/>
            <person name="Ahrendt S."/>
            <person name="Wang J."/>
            <person name="Lipzen A."/>
            <person name="Daum C."/>
            <person name="Barry K."/>
            <person name="Grigoriev I.V."/>
            <person name="Favel A."/>
            <person name="Rosso M.N."/>
            <person name="Martin F."/>
        </authorList>
    </citation>
    <scope>NUCLEOTIDE SEQUENCE [LARGE SCALE GENOMIC DNA]</scope>
    <source>
        <strain evidence="1 2">CIRM-BRFM 2984</strain>
    </source>
</reference>
<organism evidence="1 2">
    <name type="scientific">Favolaschia claudopus</name>
    <dbReference type="NCBI Taxonomy" id="2862362"/>
    <lineage>
        <taxon>Eukaryota</taxon>
        <taxon>Fungi</taxon>
        <taxon>Dikarya</taxon>
        <taxon>Basidiomycota</taxon>
        <taxon>Agaricomycotina</taxon>
        <taxon>Agaricomycetes</taxon>
        <taxon>Agaricomycetidae</taxon>
        <taxon>Agaricales</taxon>
        <taxon>Marasmiineae</taxon>
        <taxon>Mycenaceae</taxon>
        <taxon>Favolaschia</taxon>
    </lineage>
</organism>
<dbReference type="Proteomes" id="UP001362999">
    <property type="component" value="Unassembled WGS sequence"/>
</dbReference>
<dbReference type="AlphaFoldDB" id="A0AAW0ABS9"/>
<evidence type="ECO:0000313" key="1">
    <source>
        <dbReference type="EMBL" id="KAK7006118.1"/>
    </source>
</evidence>
<keyword evidence="2" id="KW-1185">Reference proteome</keyword>
<comment type="caution">
    <text evidence="1">The sequence shown here is derived from an EMBL/GenBank/DDBJ whole genome shotgun (WGS) entry which is preliminary data.</text>
</comment>